<protein>
    <submittedName>
        <fullName evidence="1">Pyridoxamine 5'-phosphate oxidase family protein</fullName>
    </submittedName>
</protein>
<accession>A0A6L6YIN0</accession>
<dbReference type="PANTHER" id="PTHR34071">
    <property type="entry name" value="5-NITROIMIDAZOLE ANTIBIOTICS RESISTANCE PROTEIN, NIMA-FAMILY-RELATED PROTEIN-RELATED"/>
    <property type="match status" value="1"/>
</dbReference>
<dbReference type="AlphaFoldDB" id="A0A6L6YIN0"/>
<proteinExistence type="predicted"/>
<evidence type="ECO:0000313" key="1">
    <source>
        <dbReference type="EMBL" id="MVX57224.1"/>
    </source>
</evidence>
<dbReference type="RefSeq" id="WP_160335650.1">
    <property type="nucleotide sequence ID" value="NZ_WSRP01000025.1"/>
</dbReference>
<reference evidence="1 2" key="1">
    <citation type="submission" date="2019-12" db="EMBL/GenBank/DDBJ databases">
        <title>Microbes associate with the intestines of laboratory mice.</title>
        <authorList>
            <person name="Navarre W."/>
            <person name="Wong E."/>
        </authorList>
    </citation>
    <scope>NUCLEOTIDE SEQUENCE [LARGE SCALE GENOMIC DNA]</scope>
    <source>
        <strain evidence="1 2">NM82_D38</strain>
    </source>
</reference>
<dbReference type="PANTHER" id="PTHR34071:SF2">
    <property type="entry name" value="FLAVIN-NUCLEOTIDE-BINDING PROTEIN"/>
    <property type="match status" value="1"/>
</dbReference>
<gene>
    <name evidence="1" type="ORF">E5987_08410</name>
</gene>
<dbReference type="Pfam" id="PF12900">
    <property type="entry name" value="Pyridox_ox_2"/>
    <property type="match status" value="1"/>
</dbReference>
<dbReference type="Gene3D" id="2.30.110.10">
    <property type="entry name" value="Electron Transport, Fmn-binding Protein, Chain A"/>
    <property type="match status" value="1"/>
</dbReference>
<evidence type="ECO:0000313" key="2">
    <source>
        <dbReference type="Proteomes" id="UP000472580"/>
    </source>
</evidence>
<dbReference type="OrthoDB" id="9794935at2"/>
<sequence length="164" mass="18593">MRKELVRTKQTLSEEKTQEILRDGVYGVLALNGDDGYLYSVPLSYILYDGSIYFHGSPRGYKHDCFARTKKTSFSVVGQSEVVPKLRANNYKSVTVWGTLKPVTDLNEKLEALLAMADKYSKGVEDNEEEIQHSLQYVFMMKLVPECITGKEADEEVRRTGKLG</sequence>
<keyword evidence="2" id="KW-1185">Reference proteome</keyword>
<dbReference type="EMBL" id="WSRP01000025">
    <property type="protein sequence ID" value="MVX57224.1"/>
    <property type="molecule type" value="Genomic_DNA"/>
</dbReference>
<dbReference type="InterPro" id="IPR024747">
    <property type="entry name" value="Pyridox_Oxase-rel"/>
</dbReference>
<comment type="caution">
    <text evidence="1">The sequence shown here is derived from an EMBL/GenBank/DDBJ whole genome shotgun (WGS) entry which is preliminary data.</text>
</comment>
<dbReference type="Proteomes" id="UP000472580">
    <property type="component" value="Unassembled WGS sequence"/>
</dbReference>
<dbReference type="SUPFAM" id="SSF50475">
    <property type="entry name" value="FMN-binding split barrel"/>
    <property type="match status" value="1"/>
</dbReference>
<organism evidence="1 2">
    <name type="scientific">Parasutterella muris</name>
    <dbReference type="NCBI Taxonomy" id="2565572"/>
    <lineage>
        <taxon>Bacteria</taxon>
        <taxon>Pseudomonadati</taxon>
        <taxon>Pseudomonadota</taxon>
        <taxon>Betaproteobacteria</taxon>
        <taxon>Burkholderiales</taxon>
        <taxon>Sutterellaceae</taxon>
        <taxon>Parasutterella</taxon>
    </lineage>
</organism>
<dbReference type="InterPro" id="IPR012349">
    <property type="entry name" value="Split_barrel_FMN-bd"/>
</dbReference>
<name>A0A6L6YIN0_9BURK</name>